<evidence type="ECO:0000256" key="6">
    <source>
        <dbReference type="ARBA" id="ARBA00013053"/>
    </source>
</evidence>
<dbReference type="Gene3D" id="3.20.10.10">
    <property type="entry name" value="D-amino Acid Aminotransferase, subunit A, domain 2"/>
    <property type="match status" value="1"/>
</dbReference>
<reference evidence="13" key="1">
    <citation type="submission" date="2024-07" db="EMBL/GenBank/DDBJ databases">
        <title>Complete genome sequence of Verrucomicrobiaceae bacterium NT6N.</title>
        <authorList>
            <person name="Huang C."/>
            <person name="Takami H."/>
            <person name="Hamasaki K."/>
        </authorList>
    </citation>
    <scope>NUCLEOTIDE SEQUENCE</scope>
    <source>
        <strain evidence="13">NT6N</strain>
    </source>
</reference>
<comment type="catalytic activity">
    <reaction evidence="8">
        <text>L-valine + 2-oxoglutarate = 3-methyl-2-oxobutanoate + L-glutamate</text>
        <dbReference type="Rhea" id="RHEA:24813"/>
        <dbReference type="ChEBI" id="CHEBI:11851"/>
        <dbReference type="ChEBI" id="CHEBI:16810"/>
        <dbReference type="ChEBI" id="CHEBI:29985"/>
        <dbReference type="ChEBI" id="CHEBI:57762"/>
        <dbReference type="EC" id="2.6.1.42"/>
    </reaction>
</comment>
<dbReference type="EMBL" id="AP026866">
    <property type="protein sequence ID" value="BDS05970.1"/>
    <property type="molecule type" value="Genomic_DNA"/>
</dbReference>
<evidence type="ECO:0000256" key="4">
    <source>
        <dbReference type="ARBA" id="ARBA00005072"/>
    </source>
</evidence>
<evidence type="ECO:0000256" key="2">
    <source>
        <dbReference type="ARBA" id="ARBA00004824"/>
    </source>
</evidence>
<dbReference type="PROSITE" id="PS00770">
    <property type="entry name" value="AA_TRANSFER_CLASS_4"/>
    <property type="match status" value="1"/>
</dbReference>
<dbReference type="GO" id="GO:0008652">
    <property type="term" value="P:amino acid biosynthetic process"/>
    <property type="evidence" value="ECO:0007669"/>
    <property type="project" value="UniProtKB-ARBA"/>
</dbReference>
<keyword evidence="13" id="KW-0456">Lyase</keyword>
<organism evidence="13">
    <name type="scientific">Oceaniferula spumae</name>
    <dbReference type="NCBI Taxonomy" id="2979115"/>
    <lineage>
        <taxon>Bacteria</taxon>
        <taxon>Pseudomonadati</taxon>
        <taxon>Verrucomicrobiota</taxon>
        <taxon>Verrucomicrobiia</taxon>
        <taxon>Verrucomicrobiales</taxon>
        <taxon>Verrucomicrobiaceae</taxon>
        <taxon>Oceaniferula</taxon>
    </lineage>
</organism>
<dbReference type="Pfam" id="PF01063">
    <property type="entry name" value="Aminotran_4"/>
    <property type="match status" value="1"/>
</dbReference>
<dbReference type="InterPro" id="IPR043132">
    <property type="entry name" value="BCAT-like_C"/>
</dbReference>
<dbReference type="Gene3D" id="3.30.470.10">
    <property type="match status" value="1"/>
</dbReference>
<dbReference type="InterPro" id="IPR043131">
    <property type="entry name" value="BCAT-like_N"/>
</dbReference>
<dbReference type="FunFam" id="3.20.10.10:FF:000002">
    <property type="entry name" value="D-alanine aminotransferase"/>
    <property type="match status" value="1"/>
</dbReference>
<evidence type="ECO:0000256" key="12">
    <source>
        <dbReference type="RuleBase" id="RU004516"/>
    </source>
</evidence>
<comment type="pathway">
    <text evidence="2">Amino-acid biosynthesis; L-isoleucine biosynthesis; L-isoleucine from 2-oxobutanoate: step 4/4.</text>
</comment>
<protein>
    <recommendedName>
        <fullName evidence="6">branched-chain-amino-acid transaminase</fullName>
        <ecNumber evidence="6">2.6.1.42</ecNumber>
    </recommendedName>
</protein>
<dbReference type="GO" id="GO:0004084">
    <property type="term" value="F:branched-chain-amino-acid transaminase activity"/>
    <property type="evidence" value="ECO:0007669"/>
    <property type="project" value="UniProtKB-EC"/>
</dbReference>
<dbReference type="GO" id="GO:0016829">
    <property type="term" value="F:lyase activity"/>
    <property type="evidence" value="ECO:0007669"/>
    <property type="project" value="UniProtKB-KW"/>
</dbReference>
<dbReference type="InterPro" id="IPR036038">
    <property type="entry name" value="Aminotransferase-like"/>
</dbReference>
<dbReference type="CDD" id="cd00449">
    <property type="entry name" value="PLPDE_IV"/>
    <property type="match status" value="1"/>
</dbReference>
<evidence type="ECO:0000256" key="10">
    <source>
        <dbReference type="ARBA" id="ARBA00049229"/>
    </source>
</evidence>
<dbReference type="SUPFAM" id="SSF56752">
    <property type="entry name" value="D-aminoacid aminotransferase-like PLP-dependent enzymes"/>
    <property type="match status" value="1"/>
</dbReference>
<dbReference type="InterPro" id="IPR050571">
    <property type="entry name" value="Class-IV_PLP-Dep_Aminotrnsfr"/>
</dbReference>
<comment type="pathway">
    <text evidence="3">Amino-acid biosynthesis; L-valine biosynthesis; L-valine from pyruvate: step 4/4.</text>
</comment>
<dbReference type="InterPro" id="IPR018300">
    <property type="entry name" value="Aminotrans_IV_CS"/>
</dbReference>
<evidence type="ECO:0000256" key="3">
    <source>
        <dbReference type="ARBA" id="ARBA00004931"/>
    </source>
</evidence>
<accession>A0AAT9FJ63</accession>
<sequence length="282" mass="30653">MNEEKIVWFNGTLMGETEVHLSPFDLGVSVGLGVFETLSAYRGLAPTFPQHYERLVSSAAEMDLSVPDAEEIADAVESVIRANGLGEQRARVRISLGTGARDLGGHCSSADVQDYIIVTAIPQDDPKPMAELVLVPKRCNEHSAVTGIKSSSYANHVLSYRYARKAGADEGVMLNTSGNICECSMSNLFLVKDGKVLTPPLSSGCLPGVTRAVVMKLCQEESILVEEWDLSEDDLFTADEIFITSSAREVQPAKMVDTEMQCPGPLSKRIAEAYQRNIHNEA</sequence>
<dbReference type="GO" id="GO:0005829">
    <property type="term" value="C:cytosol"/>
    <property type="evidence" value="ECO:0007669"/>
    <property type="project" value="TreeGrafter"/>
</dbReference>
<dbReference type="KEGG" id="osu:NT6N_10100"/>
<comment type="similarity">
    <text evidence="5 11">Belongs to the class-IV pyridoxal-phosphate-dependent aminotransferase family.</text>
</comment>
<evidence type="ECO:0000256" key="1">
    <source>
        <dbReference type="ARBA" id="ARBA00001933"/>
    </source>
</evidence>
<evidence type="ECO:0000313" key="13">
    <source>
        <dbReference type="EMBL" id="BDS05970.1"/>
    </source>
</evidence>
<comment type="catalytic activity">
    <reaction evidence="10">
        <text>L-leucine + 2-oxoglutarate = 4-methyl-2-oxopentanoate + L-glutamate</text>
        <dbReference type="Rhea" id="RHEA:18321"/>
        <dbReference type="ChEBI" id="CHEBI:16810"/>
        <dbReference type="ChEBI" id="CHEBI:17865"/>
        <dbReference type="ChEBI" id="CHEBI:29985"/>
        <dbReference type="ChEBI" id="CHEBI:57427"/>
        <dbReference type="EC" id="2.6.1.42"/>
    </reaction>
</comment>
<evidence type="ECO:0000256" key="11">
    <source>
        <dbReference type="RuleBase" id="RU004106"/>
    </source>
</evidence>
<comment type="pathway">
    <text evidence="4">Amino-acid biosynthesis; L-leucine biosynthesis; L-leucine from 3-methyl-2-oxobutanoate: step 4/4.</text>
</comment>
<gene>
    <name evidence="13" type="ORF">NT6N_10100</name>
</gene>
<evidence type="ECO:0000256" key="9">
    <source>
        <dbReference type="ARBA" id="ARBA00048798"/>
    </source>
</evidence>
<comment type="catalytic activity">
    <reaction evidence="9">
        <text>L-isoleucine + 2-oxoglutarate = (S)-3-methyl-2-oxopentanoate + L-glutamate</text>
        <dbReference type="Rhea" id="RHEA:24801"/>
        <dbReference type="ChEBI" id="CHEBI:16810"/>
        <dbReference type="ChEBI" id="CHEBI:29985"/>
        <dbReference type="ChEBI" id="CHEBI:35146"/>
        <dbReference type="ChEBI" id="CHEBI:58045"/>
        <dbReference type="EC" id="2.6.1.42"/>
    </reaction>
</comment>
<keyword evidence="7 12" id="KW-0663">Pyridoxal phosphate</keyword>
<evidence type="ECO:0000256" key="8">
    <source>
        <dbReference type="ARBA" id="ARBA00048212"/>
    </source>
</evidence>
<name>A0AAT9FJ63_9BACT</name>
<dbReference type="EC" id="2.6.1.42" evidence="6"/>
<evidence type="ECO:0000256" key="5">
    <source>
        <dbReference type="ARBA" id="ARBA00009320"/>
    </source>
</evidence>
<evidence type="ECO:0000256" key="7">
    <source>
        <dbReference type="ARBA" id="ARBA00022898"/>
    </source>
</evidence>
<proteinExistence type="inferred from homology"/>
<dbReference type="GO" id="GO:0046394">
    <property type="term" value="P:carboxylic acid biosynthetic process"/>
    <property type="evidence" value="ECO:0007669"/>
    <property type="project" value="UniProtKB-ARBA"/>
</dbReference>
<dbReference type="InterPro" id="IPR001544">
    <property type="entry name" value="Aminotrans_IV"/>
</dbReference>
<dbReference type="PANTHER" id="PTHR42743:SF11">
    <property type="entry name" value="AMINODEOXYCHORISMATE LYASE"/>
    <property type="match status" value="1"/>
</dbReference>
<comment type="cofactor">
    <cofactor evidence="1 12">
        <name>pyridoxal 5'-phosphate</name>
        <dbReference type="ChEBI" id="CHEBI:597326"/>
    </cofactor>
</comment>
<dbReference type="AlphaFoldDB" id="A0AAT9FJ63"/>
<dbReference type="PANTHER" id="PTHR42743">
    <property type="entry name" value="AMINO-ACID AMINOTRANSFERASE"/>
    <property type="match status" value="1"/>
</dbReference>